<comment type="caution">
    <text evidence="2">The sequence shown here is derived from an EMBL/GenBank/DDBJ whole genome shotgun (WGS) entry which is preliminary data.</text>
</comment>
<evidence type="ECO:0000313" key="3">
    <source>
        <dbReference type="Proteomes" id="UP000582837"/>
    </source>
</evidence>
<dbReference type="Gene3D" id="3.40.30.10">
    <property type="entry name" value="Glutaredoxin"/>
    <property type="match status" value="1"/>
</dbReference>
<feature type="domain" description="Thioredoxin" evidence="1">
    <location>
        <begin position="33"/>
        <end position="173"/>
    </location>
</feature>
<evidence type="ECO:0000259" key="1">
    <source>
        <dbReference type="PROSITE" id="PS51352"/>
    </source>
</evidence>
<dbReference type="PROSITE" id="PS51352">
    <property type="entry name" value="THIOREDOXIN_2"/>
    <property type="match status" value="1"/>
</dbReference>
<keyword evidence="3" id="KW-1185">Reference proteome</keyword>
<dbReference type="InterPro" id="IPR036249">
    <property type="entry name" value="Thioredoxin-like_sf"/>
</dbReference>
<protein>
    <recommendedName>
        <fullName evidence="1">Thioredoxin domain-containing protein</fullName>
    </recommendedName>
</protein>
<dbReference type="RefSeq" id="WP_170037331.1">
    <property type="nucleotide sequence ID" value="NZ_JABDTL010000002.1"/>
</dbReference>
<dbReference type="AlphaFoldDB" id="A0A841GSZ8"/>
<sequence>MYLSRLLPPLAGVLLAACSSGEPLAKASMEHGISPGDAVASVKVPCMSGPDREVAEKNKLQVVTFATPYDCSACTPHMAGVPRVLRHINEDQKGFVVVWSPNKKMLQRSLGQAKSDLPICIDEAGVFWDRHDIQHTPFTVVIDDGRVVYTTDAVFTQRDTEEKFARDLKVLIARSASARAPSRSTASR</sequence>
<evidence type="ECO:0000313" key="2">
    <source>
        <dbReference type="EMBL" id="MBB6069569.1"/>
    </source>
</evidence>
<organism evidence="2 3">
    <name type="scientific">Longimicrobium terrae</name>
    <dbReference type="NCBI Taxonomy" id="1639882"/>
    <lineage>
        <taxon>Bacteria</taxon>
        <taxon>Pseudomonadati</taxon>
        <taxon>Gemmatimonadota</taxon>
        <taxon>Longimicrobiia</taxon>
        <taxon>Longimicrobiales</taxon>
        <taxon>Longimicrobiaceae</taxon>
        <taxon>Longimicrobium</taxon>
    </lineage>
</organism>
<reference evidence="2 3" key="1">
    <citation type="submission" date="2020-08" db="EMBL/GenBank/DDBJ databases">
        <title>Genomic Encyclopedia of Type Strains, Phase IV (KMG-IV): sequencing the most valuable type-strain genomes for metagenomic binning, comparative biology and taxonomic classification.</title>
        <authorList>
            <person name="Goeker M."/>
        </authorList>
    </citation>
    <scope>NUCLEOTIDE SEQUENCE [LARGE SCALE GENOMIC DNA]</scope>
    <source>
        <strain evidence="2 3">DSM 29007</strain>
    </source>
</reference>
<dbReference type="InterPro" id="IPR013766">
    <property type="entry name" value="Thioredoxin_domain"/>
</dbReference>
<accession>A0A841GSZ8</accession>
<dbReference type="PROSITE" id="PS51257">
    <property type="entry name" value="PROKAR_LIPOPROTEIN"/>
    <property type="match status" value="1"/>
</dbReference>
<gene>
    <name evidence="2" type="ORF">HNQ61_001184</name>
</gene>
<dbReference type="EMBL" id="JACHIA010000002">
    <property type="protein sequence ID" value="MBB6069569.1"/>
    <property type="molecule type" value="Genomic_DNA"/>
</dbReference>
<proteinExistence type="predicted"/>
<dbReference type="Proteomes" id="UP000582837">
    <property type="component" value="Unassembled WGS sequence"/>
</dbReference>
<name>A0A841GSZ8_9BACT</name>
<dbReference type="SUPFAM" id="SSF52833">
    <property type="entry name" value="Thioredoxin-like"/>
    <property type="match status" value="1"/>
</dbReference>